<dbReference type="PANTHER" id="PTHR43289">
    <property type="entry name" value="MITOGEN-ACTIVATED PROTEIN KINASE KINASE KINASE 20-RELATED"/>
    <property type="match status" value="1"/>
</dbReference>
<dbReference type="InterPro" id="IPR008271">
    <property type="entry name" value="Ser/Thr_kinase_AS"/>
</dbReference>
<dbReference type="Pfam" id="PF00069">
    <property type="entry name" value="Pkinase"/>
    <property type="match status" value="1"/>
</dbReference>
<comment type="caution">
    <text evidence="8">The sequence shown here is derived from an EMBL/GenBank/DDBJ whole genome shotgun (WGS) entry which is preliminary data.</text>
</comment>
<dbReference type="GO" id="GO:0004674">
    <property type="term" value="F:protein serine/threonine kinase activity"/>
    <property type="evidence" value="ECO:0007669"/>
    <property type="project" value="TreeGrafter"/>
</dbReference>
<dbReference type="PANTHER" id="PTHR43289:SF34">
    <property type="entry name" value="SERINE_THREONINE-PROTEIN KINASE YBDM-RELATED"/>
    <property type="match status" value="1"/>
</dbReference>
<dbReference type="Gene3D" id="1.10.510.10">
    <property type="entry name" value="Transferase(Phosphotransferase) domain 1"/>
    <property type="match status" value="1"/>
</dbReference>
<feature type="compositionally biased region" description="Low complexity" evidence="5">
    <location>
        <begin position="385"/>
        <end position="394"/>
    </location>
</feature>
<dbReference type="InterPro" id="IPR000719">
    <property type="entry name" value="Prot_kinase_dom"/>
</dbReference>
<feature type="compositionally biased region" description="Low complexity" evidence="5">
    <location>
        <begin position="270"/>
        <end position="291"/>
    </location>
</feature>
<dbReference type="Proteomes" id="UP000334990">
    <property type="component" value="Unassembled WGS sequence"/>
</dbReference>
<feature type="region of interest" description="Disordered" evidence="5">
    <location>
        <begin position="425"/>
        <end position="486"/>
    </location>
</feature>
<evidence type="ECO:0000313" key="8">
    <source>
        <dbReference type="EMBL" id="GER98555.1"/>
    </source>
</evidence>
<evidence type="ECO:0000313" key="9">
    <source>
        <dbReference type="Proteomes" id="UP000334990"/>
    </source>
</evidence>
<dbReference type="OrthoDB" id="3915799at2"/>
<reference evidence="8 9" key="1">
    <citation type="submission" date="2019-10" db="EMBL/GenBank/DDBJ databases">
        <title>Whole genome shotgun sequence of Acrocarpospora corrugata NBRC 13972.</title>
        <authorList>
            <person name="Ichikawa N."/>
            <person name="Kimura A."/>
            <person name="Kitahashi Y."/>
            <person name="Komaki H."/>
            <person name="Oguchi A."/>
        </authorList>
    </citation>
    <scope>NUCLEOTIDE SEQUENCE [LARGE SCALE GENOMIC DNA]</scope>
    <source>
        <strain evidence="8 9">NBRC 13972</strain>
    </source>
</reference>
<dbReference type="PROSITE" id="PS00108">
    <property type="entry name" value="PROTEIN_KINASE_ST"/>
    <property type="match status" value="1"/>
</dbReference>
<feature type="region of interest" description="Disordered" evidence="5">
    <location>
        <begin position="261"/>
        <end position="394"/>
    </location>
</feature>
<evidence type="ECO:0000256" key="4">
    <source>
        <dbReference type="ARBA" id="ARBA00022840"/>
    </source>
</evidence>
<protein>
    <recommendedName>
        <fullName evidence="7">Protein kinase domain-containing protein</fullName>
    </recommendedName>
</protein>
<dbReference type="InterPro" id="IPR011009">
    <property type="entry name" value="Kinase-like_dom_sf"/>
</dbReference>
<feature type="domain" description="Protein kinase" evidence="7">
    <location>
        <begin position="16"/>
        <end position="269"/>
    </location>
</feature>
<keyword evidence="9" id="KW-1185">Reference proteome</keyword>
<dbReference type="AlphaFoldDB" id="A0A5M3VPH6"/>
<dbReference type="EMBL" id="BLAD01000036">
    <property type="protein sequence ID" value="GER98555.1"/>
    <property type="molecule type" value="Genomic_DNA"/>
</dbReference>
<evidence type="ECO:0000256" key="2">
    <source>
        <dbReference type="ARBA" id="ARBA00022741"/>
    </source>
</evidence>
<keyword evidence="4" id="KW-0067">ATP-binding</keyword>
<evidence type="ECO:0000259" key="7">
    <source>
        <dbReference type="PROSITE" id="PS50011"/>
    </source>
</evidence>
<accession>A0A5M3VPH6</accession>
<evidence type="ECO:0000256" key="1">
    <source>
        <dbReference type="ARBA" id="ARBA00022679"/>
    </source>
</evidence>
<proteinExistence type="predicted"/>
<keyword evidence="6" id="KW-0472">Membrane</keyword>
<evidence type="ECO:0000256" key="3">
    <source>
        <dbReference type="ARBA" id="ARBA00022777"/>
    </source>
</evidence>
<dbReference type="SUPFAM" id="SSF56112">
    <property type="entry name" value="Protein kinase-like (PK-like)"/>
    <property type="match status" value="1"/>
</dbReference>
<keyword evidence="6" id="KW-1133">Transmembrane helix</keyword>
<organism evidence="8 9">
    <name type="scientific">Acrocarpospora corrugata</name>
    <dbReference type="NCBI Taxonomy" id="35763"/>
    <lineage>
        <taxon>Bacteria</taxon>
        <taxon>Bacillati</taxon>
        <taxon>Actinomycetota</taxon>
        <taxon>Actinomycetes</taxon>
        <taxon>Streptosporangiales</taxon>
        <taxon>Streptosporangiaceae</taxon>
        <taxon>Acrocarpospora</taxon>
    </lineage>
</organism>
<dbReference type="RefSeq" id="WP_155334969.1">
    <property type="nucleotide sequence ID" value="NZ_BAAABN010000094.1"/>
</dbReference>
<dbReference type="CDD" id="cd14014">
    <property type="entry name" value="STKc_PknB_like"/>
    <property type="match status" value="1"/>
</dbReference>
<feature type="compositionally biased region" description="Acidic residues" evidence="5">
    <location>
        <begin position="440"/>
        <end position="465"/>
    </location>
</feature>
<dbReference type="PROSITE" id="PS50011">
    <property type="entry name" value="PROTEIN_KINASE_DOM"/>
    <property type="match status" value="1"/>
</dbReference>
<evidence type="ECO:0000256" key="6">
    <source>
        <dbReference type="SAM" id="Phobius"/>
    </source>
</evidence>
<dbReference type="GO" id="GO:0005524">
    <property type="term" value="F:ATP binding"/>
    <property type="evidence" value="ECO:0007669"/>
    <property type="project" value="UniProtKB-KW"/>
</dbReference>
<keyword evidence="3" id="KW-0418">Kinase</keyword>
<dbReference type="Gene3D" id="3.30.200.20">
    <property type="entry name" value="Phosphorylase Kinase, domain 1"/>
    <property type="match status" value="1"/>
</dbReference>
<feature type="compositionally biased region" description="Polar residues" evidence="5">
    <location>
        <begin position="307"/>
        <end position="333"/>
    </location>
</feature>
<feature type="transmembrane region" description="Helical" evidence="6">
    <location>
        <begin position="397"/>
        <end position="417"/>
    </location>
</feature>
<sequence>MVAPLTPEDPRTLGEYALSGRLGEGGQGVVYLGEAPDGVPVAVKVLKSGFDPSVRQRLARELDAIRGVASFCTARVITAEVNGREPYVVSEFIDGPSLHERVAASGPLRGGELERLAVGTATALTAIHGAGIVHRDFKPGNVLLGPDGPRVVDFGIARQSESATMTAGPIGTPAYLSPEQIAGHQASPASDVFAWGATMVFAATGRPAFGADSVASVLHRIMTITPDTTGVPGPLRAIVDRCVDKDPTRRPTSRDLLLTLVGSTPDPLHAGAAAAQPAPSPSSGQQSWPGQAQPPWPGQTTPPPNSWPGQNPSPGQAPNSWPGQNPSPGQAPNSWPGQNPSPGQPPNSWPGQNPSAGQAPGSWPGQNPAGGQQWATGPGAPPSTSPSGSSGRSSNRGLVIALLVALVAIVGTAVVVVPRILAGSGDSTWSSIATDQSDAPTEDQTDDQTEGSEEQTDEPTEEQTEDPTPTPEENSGTTIPEEYAGSWAGRIVPEPEGVMSEHDIRIELSSGETDGNWYEDGCSGVLTVESVESDHAVFRLHDSGDCVPGKVTLTPNGEQLSYQWNDDLGVVTYKGDLAKEG</sequence>
<keyword evidence="6" id="KW-0812">Transmembrane</keyword>
<keyword evidence="2" id="KW-0547">Nucleotide-binding</keyword>
<evidence type="ECO:0000256" key="5">
    <source>
        <dbReference type="SAM" id="MobiDB-lite"/>
    </source>
</evidence>
<gene>
    <name evidence="8" type="ORF">Acor_06170</name>
</gene>
<feature type="compositionally biased region" description="Polar residues" evidence="5">
    <location>
        <begin position="425"/>
        <end position="439"/>
    </location>
</feature>
<feature type="compositionally biased region" description="Pro residues" evidence="5">
    <location>
        <begin position="292"/>
        <end position="306"/>
    </location>
</feature>
<name>A0A5M3VPH6_9ACTN</name>
<keyword evidence="1" id="KW-0808">Transferase</keyword>